<reference evidence="2 3" key="1">
    <citation type="journal article" date="2024" name="Nat. Commun.">
        <title>Phylogenomics reveals the evolutionary origins of lichenization in chlorophyte algae.</title>
        <authorList>
            <person name="Puginier C."/>
            <person name="Libourel C."/>
            <person name="Otte J."/>
            <person name="Skaloud P."/>
            <person name="Haon M."/>
            <person name="Grisel S."/>
            <person name="Petersen M."/>
            <person name="Berrin J.G."/>
            <person name="Delaux P.M."/>
            <person name="Dal Grande F."/>
            <person name="Keller J."/>
        </authorList>
    </citation>
    <scope>NUCLEOTIDE SEQUENCE [LARGE SCALE GENOMIC DNA]</scope>
    <source>
        <strain evidence="2 3">SAG 216-7</strain>
    </source>
</reference>
<accession>A0ABR2YSY0</accession>
<keyword evidence="3" id="KW-1185">Reference proteome</keyword>
<evidence type="ECO:0000256" key="1">
    <source>
        <dbReference type="SAM" id="MobiDB-lite"/>
    </source>
</evidence>
<feature type="compositionally biased region" description="Basic and acidic residues" evidence="1">
    <location>
        <begin position="382"/>
        <end position="396"/>
    </location>
</feature>
<organism evidence="2 3">
    <name type="scientific">Coccomyxa subellipsoidea</name>
    <dbReference type="NCBI Taxonomy" id="248742"/>
    <lineage>
        <taxon>Eukaryota</taxon>
        <taxon>Viridiplantae</taxon>
        <taxon>Chlorophyta</taxon>
        <taxon>core chlorophytes</taxon>
        <taxon>Trebouxiophyceae</taxon>
        <taxon>Trebouxiophyceae incertae sedis</taxon>
        <taxon>Coccomyxaceae</taxon>
        <taxon>Coccomyxa</taxon>
    </lineage>
</organism>
<evidence type="ECO:0000313" key="2">
    <source>
        <dbReference type="EMBL" id="KAK9914953.1"/>
    </source>
</evidence>
<gene>
    <name evidence="2" type="ORF">WJX75_002836</name>
</gene>
<feature type="region of interest" description="Disordered" evidence="1">
    <location>
        <begin position="195"/>
        <end position="250"/>
    </location>
</feature>
<dbReference type="Proteomes" id="UP001491310">
    <property type="component" value="Unassembled WGS sequence"/>
</dbReference>
<evidence type="ECO:0000313" key="3">
    <source>
        <dbReference type="Proteomes" id="UP001491310"/>
    </source>
</evidence>
<feature type="compositionally biased region" description="Acidic residues" evidence="1">
    <location>
        <begin position="624"/>
        <end position="647"/>
    </location>
</feature>
<feature type="region of interest" description="Disordered" evidence="1">
    <location>
        <begin position="461"/>
        <end position="574"/>
    </location>
</feature>
<proteinExistence type="predicted"/>
<feature type="compositionally biased region" description="Low complexity" evidence="1">
    <location>
        <begin position="516"/>
        <end position="533"/>
    </location>
</feature>
<feature type="compositionally biased region" description="Basic and acidic residues" evidence="1">
    <location>
        <begin position="534"/>
        <end position="551"/>
    </location>
</feature>
<sequence>MMLLILLVVRNVISSGCLLFFQLFSTPVYWTRLDVSHNRNFCLPESRFALDCFNYVVRRNPLRVLNFDHTGFTNADIQGLLRILLLNASSIKHLQILKIGPPGSELADSIMQAALRAGLERDESETEYLRLKRMGFLEGDEHFREFDPNVLQPVMDAQMEAPEKMEVRPEDSPVHRYGDLGRDAVQHDQPRGFACAISNTAGPQPLGRIRERGAPRTSHRHEKRRRRPSNRGAGAGQAPGDSADSAEYSPRAHEELLHTRLEVREISGGSPDSNGADARLDSPARSLLSPAAAASPLVLSPAARTKGAAIAARQPQKPRRATVNDGSPRNAPRRKSREPPSTPVPEGLEAFGWESRESAEKHPPKGVFEKPKEPKRARKRLPQTEEALRRLLEQRAGRHAGSHANDASDSPHSQSNGNEPSDAERSDHEVVVEARAGRRLHILESEDQELANVAVLDSRELAGSDRVGEPAEQMHVHDAHEPPEASPAYHSLGSQQQHSMDDVRDSPKATFRRRSSGTAAASSSDQSASAAGQPEHEASPDRRDPAGERGSAEAASPSALQGEPPRVGEMNARTRRELAALMPFSWDRLADRHPANTERMGVSLVENMGSRRCARASANREEDPGSSDEEEPEDNVPLANEDEDATG</sequence>
<feature type="compositionally biased region" description="Basic and acidic residues" evidence="1">
    <location>
        <begin position="461"/>
        <end position="483"/>
    </location>
</feature>
<dbReference type="EMBL" id="JALJOT010000005">
    <property type="protein sequence ID" value="KAK9914953.1"/>
    <property type="molecule type" value="Genomic_DNA"/>
</dbReference>
<protein>
    <submittedName>
        <fullName evidence="2">Uncharacterized protein</fullName>
    </submittedName>
</protein>
<comment type="caution">
    <text evidence="2">The sequence shown here is derived from an EMBL/GenBank/DDBJ whole genome shotgun (WGS) entry which is preliminary data.</text>
</comment>
<feature type="compositionally biased region" description="Basic and acidic residues" evidence="1">
    <location>
        <begin position="354"/>
        <end position="374"/>
    </location>
</feature>
<feature type="compositionally biased region" description="Polar residues" evidence="1">
    <location>
        <begin position="405"/>
        <end position="419"/>
    </location>
</feature>
<feature type="region of interest" description="Disordered" evidence="1">
    <location>
        <begin position="602"/>
        <end position="647"/>
    </location>
</feature>
<feature type="compositionally biased region" description="Basic residues" evidence="1">
    <location>
        <begin position="217"/>
        <end position="229"/>
    </location>
</feature>
<feature type="compositionally biased region" description="Basic and acidic residues" evidence="1">
    <location>
        <begin position="422"/>
        <end position="432"/>
    </location>
</feature>
<feature type="region of interest" description="Disordered" evidence="1">
    <location>
        <begin position="306"/>
        <end position="432"/>
    </location>
</feature>
<name>A0ABR2YSY0_9CHLO</name>